<evidence type="ECO:0000313" key="2">
    <source>
        <dbReference type="EMBL" id="QBQ16139.1"/>
    </source>
</evidence>
<dbReference type="AlphaFoldDB" id="A0A4V1ASN7"/>
<dbReference type="Proteomes" id="UP000294395">
    <property type="component" value="Chromosome"/>
</dbReference>
<gene>
    <name evidence="2" type="ORF">AHTJR_07565</name>
</gene>
<protein>
    <submittedName>
        <fullName evidence="2">Uncharacterized protein</fullName>
    </submittedName>
</protein>
<keyword evidence="1" id="KW-0472">Membrane</keyword>
<evidence type="ECO:0000313" key="3">
    <source>
        <dbReference type="Proteomes" id="UP000294395"/>
    </source>
</evidence>
<reference evidence="2 3" key="1">
    <citation type="submission" date="2019-03" db="EMBL/GenBank/DDBJ databases">
        <title>Complete genome sequence of two outbreak-associated Acinetobacter haemolyticus strains.</title>
        <authorList>
            <person name="Bai L."/>
            <person name="Zhang S.-C."/>
            <person name="Deng Y."/>
            <person name="Song C.-C."/>
            <person name="Kang G.-B."/>
            <person name="Dong Y."/>
            <person name="Wang Y."/>
            <person name="Gao F."/>
            <person name="Huang H."/>
        </authorList>
    </citation>
    <scope>NUCLEOTIDE SEQUENCE [LARGE SCALE GENOMIC DNA]</scope>
    <source>
        <strain evidence="2 3">TJR01</strain>
    </source>
</reference>
<accession>A0A4V1ASN7</accession>
<dbReference type="RefSeq" id="WP_113997239.1">
    <property type="nucleotide sequence ID" value="NZ_CP030880.1"/>
</dbReference>
<proteinExistence type="predicted"/>
<dbReference type="EMBL" id="CP038009">
    <property type="protein sequence ID" value="QBQ16139.1"/>
    <property type="molecule type" value="Genomic_DNA"/>
</dbReference>
<keyword evidence="1" id="KW-1133">Transmembrane helix</keyword>
<name>A0A4V1ASN7_ACIHA</name>
<keyword evidence="1" id="KW-0812">Transmembrane</keyword>
<sequence length="109" mass="12903">MLSIISKHKILQSKYRLKLDRFFNILVIIVILSIFIVGYKALLRPVNDQQLDHVIQLSLQASHPRTQSMAKAILKYPKIQKFSYLRLMHAYQFESNRIKQYPAMAREDE</sequence>
<feature type="transmembrane region" description="Helical" evidence="1">
    <location>
        <begin position="21"/>
        <end position="42"/>
    </location>
</feature>
<dbReference type="GeneID" id="56329165"/>
<organism evidence="2 3">
    <name type="scientific">Acinetobacter haemolyticus</name>
    <dbReference type="NCBI Taxonomy" id="29430"/>
    <lineage>
        <taxon>Bacteria</taxon>
        <taxon>Pseudomonadati</taxon>
        <taxon>Pseudomonadota</taxon>
        <taxon>Gammaproteobacteria</taxon>
        <taxon>Moraxellales</taxon>
        <taxon>Moraxellaceae</taxon>
        <taxon>Acinetobacter</taxon>
    </lineage>
</organism>
<evidence type="ECO:0000256" key="1">
    <source>
        <dbReference type="SAM" id="Phobius"/>
    </source>
</evidence>